<name>A0A918C811_9DEIO</name>
<dbReference type="RefSeq" id="WP_189090900.1">
    <property type="nucleotide sequence ID" value="NZ_BMQL01000013.1"/>
</dbReference>
<gene>
    <name evidence="2" type="ORF">GCM10008957_25540</name>
</gene>
<dbReference type="EMBL" id="BMQL01000013">
    <property type="protein sequence ID" value="GGR11523.1"/>
    <property type="molecule type" value="Genomic_DNA"/>
</dbReference>
<evidence type="ECO:0000256" key="1">
    <source>
        <dbReference type="SAM" id="MobiDB-lite"/>
    </source>
</evidence>
<keyword evidence="3" id="KW-1185">Reference proteome</keyword>
<accession>A0A918C811</accession>
<reference evidence="2" key="2">
    <citation type="submission" date="2020-09" db="EMBL/GenBank/DDBJ databases">
        <authorList>
            <person name="Sun Q."/>
            <person name="Ohkuma M."/>
        </authorList>
    </citation>
    <scope>NUCLEOTIDE SEQUENCE</scope>
    <source>
        <strain evidence="2">JCM 31311</strain>
    </source>
</reference>
<evidence type="ECO:0000313" key="3">
    <source>
        <dbReference type="Proteomes" id="UP000603865"/>
    </source>
</evidence>
<comment type="caution">
    <text evidence="2">The sequence shown here is derived from an EMBL/GenBank/DDBJ whole genome shotgun (WGS) entry which is preliminary data.</text>
</comment>
<sequence>MTPFFPDHYRLLNTLSGLPIRPERALELAGLKQREEPMETRHRNLLYQTTRMYGTAQWVAWGGGGLVLTGYGEVQLEDFLYRYGSIPKTLEQEAAARARHKERAENVARREAEARGEVDDD</sequence>
<reference evidence="2" key="1">
    <citation type="journal article" date="2014" name="Int. J. Syst. Evol. Microbiol.">
        <title>Complete genome sequence of Corynebacterium casei LMG S-19264T (=DSM 44701T), isolated from a smear-ripened cheese.</title>
        <authorList>
            <consortium name="US DOE Joint Genome Institute (JGI-PGF)"/>
            <person name="Walter F."/>
            <person name="Albersmeier A."/>
            <person name="Kalinowski J."/>
            <person name="Ruckert C."/>
        </authorList>
    </citation>
    <scope>NUCLEOTIDE SEQUENCE</scope>
    <source>
        <strain evidence="2">JCM 31311</strain>
    </source>
</reference>
<protein>
    <submittedName>
        <fullName evidence="2">Uncharacterized protein</fullName>
    </submittedName>
</protein>
<dbReference type="AlphaFoldDB" id="A0A918C811"/>
<dbReference type="Proteomes" id="UP000603865">
    <property type="component" value="Unassembled WGS sequence"/>
</dbReference>
<proteinExistence type="predicted"/>
<organism evidence="2 3">
    <name type="scientific">Deinococcus ruber</name>
    <dbReference type="NCBI Taxonomy" id="1848197"/>
    <lineage>
        <taxon>Bacteria</taxon>
        <taxon>Thermotogati</taxon>
        <taxon>Deinococcota</taxon>
        <taxon>Deinococci</taxon>
        <taxon>Deinococcales</taxon>
        <taxon>Deinococcaceae</taxon>
        <taxon>Deinococcus</taxon>
    </lineage>
</organism>
<evidence type="ECO:0000313" key="2">
    <source>
        <dbReference type="EMBL" id="GGR11523.1"/>
    </source>
</evidence>
<feature type="region of interest" description="Disordered" evidence="1">
    <location>
        <begin position="101"/>
        <end position="121"/>
    </location>
</feature>